<organism evidence="1 2">
    <name type="scientific">Dreissena polymorpha</name>
    <name type="common">Zebra mussel</name>
    <name type="synonym">Mytilus polymorpha</name>
    <dbReference type="NCBI Taxonomy" id="45954"/>
    <lineage>
        <taxon>Eukaryota</taxon>
        <taxon>Metazoa</taxon>
        <taxon>Spiralia</taxon>
        <taxon>Lophotrochozoa</taxon>
        <taxon>Mollusca</taxon>
        <taxon>Bivalvia</taxon>
        <taxon>Autobranchia</taxon>
        <taxon>Heteroconchia</taxon>
        <taxon>Euheterodonta</taxon>
        <taxon>Imparidentia</taxon>
        <taxon>Neoheterodontei</taxon>
        <taxon>Myida</taxon>
        <taxon>Dreissenoidea</taxon>
        <taxon>Dreissenidae</taxon>
        <taxon>Dreissena</taxon>
    </lineage>
</organism>
<evidence type="ECO:0000313" key="2">
    <source>
        <dbReference type="Proteomes" id="UP000828390"/>
    </source>
</evidence>
<dbReference type="Proteomes" id="UP000828390">
    <property type="component" value="Unassembled WGS sequence"/>
</dbReference>
<name>A0A9D4KCA8_DREPO</name>
<evidence type="ECO:0000313" key="1">
    <source>
        <dbReference type="EMBL" id="KAH3836913.1"/>
    </source>
</evidence>
<protein>
    <submittedName>
        <fullName evidence="1">Uncharacterized protein</fullName>
    </submittedName>
</protein>
<reference evidence="1" key="2">
    <citation type="submission" date="2020-11" db="EMBL/GenBank/DDBJ databases">
        <authorList>
            <person name="McCartney M.A."/>
            <person name="Auch B."/>
            <person name="Kono T."/>
            <person name="Mallez S."/>
            <person name="Becker A."/>
            <person name="Gohl D.M."/>
            <person name="Silverstein K.A.T."/>
            <person name="Koren S."/>
            <person name="Bechman K.B."/>
            <person name="Herman A."/>
            <person name="Abrahante J.E."/>
            <person name="Garbe J."/>
        </authorList>
    </citation>
    <scope>NUCLEOTIDE SEQUENCE</scope>
    <source>
        <strain evidence="1">Duluth1</strain>
        <tissue evidence="1">Whole animal</tissue>
    </source>
</reference>
<dbReference type="AlphaFoldDB" id="A0A9D4KCA8"/>
<gene>
    <name evidence="1" type="ORF">DPMN_110289</name>
</gene>
<reference evidence="1" key="1">
    <citation type="journal article" date="2019" name="bioRxiv">
        <title>The Genome of the Zebra Mussel, Dreissena polymorpha: A Resource for Invasive Species Research.</title>
        <authorList>
            <person name="McCartney M.A."/>
            <person name="Auch B."/>
            <person name="Kono T."/>
            <person name="Mallez S."/>
            <person name="Zhang Y."/>
            <person name="Obille A."/>
            <person name="Becker A."/>
            <person name="Abrahante J.E."/>
            <person name="Garbe J."/>
            <person name="Badalamenti J.P."/>
            <person name="Herman A."/>
            <person name="Mangelson H."/>
            <person name="Liachko I."/>
            <person name="Sullivan S."/>
            <person name="Sone E.D."/>
            <person name="Koren S."/>
            <person name="Silverstein K.A.T."/>
            <person name="Beckman K.B."/>
            <person name="Gohl D.M."/>
        </authorList>
    </citation>
    <scope>NUCLEOTIDE SEQUENCE</scope>
    <source>
        <strain evidence="1">Duluth1</strain>
        <tissue evidence="1">Whole animal</tissue>
    </source>
</reference>
<sequence length="153" mass="17172">MAGRGLRFHGGWHYVFMGGRDYVFMTGWGLRFHGWSRSTFSWRVGVYINMADRGLRFHGGSGLRFHGGRVNVFMAGRDYVFWRVEESLTTGPRLATNELRPSSIELRMSPTSQYWKSGQIVGNRLVNTLTAVVDADAPKHLSSAVQTGSGNRS</sequence>
<comment type="caution">
    <text evidence="1">The sequence shown here is derived from an EMBL/GenBank/DDBJ whole genome shotgun (WGS) entry which is preliminary data.</text>
</comment>
<accession>A0A9D4KCA8</accession>
<proteinExistence type="predicted"/>
<keyword evidence="2" id="KW-1185">Reference proteome</keyword>
<dbReference type="EMBL" id="JAIWYP010000004">
    <property type="protein sequence ID" value="KAH3836913.1"/>
    <property type="molecule type" value="Genomic_DNA"/>
</dbReference>